<accession>A0ACC2LRY5</accession>
<dbReference type="Proteomes" id="UP001234297">
    <property type="component" value="Chromosome 3"/>
</dbReference>
<dbReference type="EMBL" id="CM056811">
    <property type="protein sequence ID" value="KAJ8636210.1"/>
    <property type="molecule type" value="Genomic_DNA"/>
</dbReference>
<comment type="caution">
    <text evidence="1">The sequence shown here is derived from an EMBL/GenBank/DDBJ whole genome shotgun (WGS) entry which is preliminary data.</text>
</comment>
<keyword evidence="2" id="KW-1185">Reference proteome</keyword>
<sequence length="216" mass="24318">MSSVATILSTSSIPASLQAHTIITTPRHEPFSNAIFMSSKPPLITQLFLRGRISSGVKRISISKAIRPISSAMKWQHCRVKVEVDVPCSVAYGFYSDREATPRWLPLISSVKVLEDKPDLSRWLLEHEVLGQKFEFSWLARNLQPIPNHKIHWQSLDGVRNKGAVRFYPKGPSSCLIEALRPFLEGMLLHGLERFGKVAKYRHTNNHKGHSGKGNS</sequence>
<reference evidence="1 2" key="1">
    <citation type="journal article" date="2022" name="Hortic Res">
        <title>A haplotype resolved chromosomal level avocado genome allows analysis of novel avocado genes.</title>
        <authorList>
            <person name="Nath O."/>
            <person name="Fletcher S.J."/>
            <person name="Hayward A."/>
            <person name="Shaw L.M."/>
            <person name="Masouleh A.K."/>
            <person name="Furtado A."/>
            <person name="Henry R.J."/>
            <person name="Mitter N."/>
        </authorList>
    </citation>
    <scope>NUCLEOTIDE SEQUENCE [LARGE SCALE GENOMIC DNA]</scope>
    <source>
        <strain evidence="2">cv. Hass</strain>
    </source>
</reference>
<proteinExistence type="predicted"/>
<name>A0ACC2LRY5_PERAE</name>
<evidence type="ECO:0000313" key="1">
    <source>
        <dbReference type="EMBL" id="KAJ8636210.1"/>
    </source>
</evidence>
<evidence type="ECO:0000313" key="2">
    <source>
        <dbReference type="Proteomes" id="UP001234297"/>
    </source>
</evidence>
<organism evidence="1 2">
    <name type="scientific">Persea americana</name>
    <name type="common">Avocado</name>
    <dbReference type="NCBI Taxonomy" id="3435"/>
    <lineage>
        <taxon>Eukaryota</taxon>
        <taxon>Viridiplantae</taxon>
        <taxon>Streptophyta</taxon>
        <taxon>Embryophyta</taxon>
        <taxon>Tracheophyta</taxon>
        <taxon>Spermatophyta</taxon>
        <taxon>Magnoliopsida</taxon>
        <taxon>Magnoliidae</taxon>
        <taxon>Laurales</taxon>
        <taxon>Lauraceae</taxon>
        <taxon>Persea</taxon>
    </lineage>
</organism>
<gene>
    <name evidence="1" type="ORF">MRB53_010477</name>
</gene>
<protein>
    <submittedName>
        <fullName evidence="1">Uncharacterized protein</fullName>
    </submittedName>
</protein>